<comment type="cofactor">
    <cofactor evidence="3">
        <name>Ca(2+)</name>
        <dbReference type="ChEBI" id="CHEBI:29108"/>
    </cofactor>
    <text evidence="3">Binds 1 Ca(2+) ion per subunit.</text>
</comment>
<dbReference type="Proteomes" id="UP000467132">
    <property type="component" value="Unassembled WGS sequence"/>
</dbReference>
<keyword evidence="5" id="KW-1185">Reference proteome</keyword>
<dbReference type="Gene3D" id="1.20.1260.10">
    <property type="match status" value="1"/>
</dbReference>
<dbReference type="InterPro" id="IPR039377">
    <property type="entry name" value="Mn_catalase_dom"/>
</dbReference>
<evidence type="ECO:0000256" key="1">
    <source>
        <dbReference type="ARBA" id="ARBA00007644"/>
    </source>
</evidence>
<gene>
    <name evidence="4" type="ORF">D3Z33_01310</name>
</gene>
<dbReference type="Pfam" id="PF05067">
    <property type="entry name" value="Mn_catalase"/>
    <property type="match status" value="1"/>
</dbReference>
<comment type="similarity">
    <text evidence="1">Belongs to the manganese catalase family.</text>
</comment>
<dbReference type="InterPro" id="IPR009078">
    <property type="entry name" value="Ferritin-like_SF"/>
</dbReference>
<comment type="cofactor">
    <cofactor evidence="2">
        <name>Mn(2+)</name>
        <dbReference type="ChEBI" id="CHEBI:29035"/>
    </cofactor>
    <text evidence="2">Binds 2 manganese ions per subunit.</text>
</comment>
<feature type="binding site" evidence="2">
    <location>
        <position position="35"/>
    </location>
    <ligand>
        <name>Mn(2+)</name>
        <dbReference type="ChEBI" id="CHEBI:29035"/>
        <label>1</label>
    </ligand>
</feature>
<dbReference type="EMBL" id="QXXA01000003">
    <property type="protein sequence ID" value="NBI05487.1"/>
    <property type="molecule type" value="Genomic_DNA"/>
</dbReference>
<feature type="binding site" evidence="2">
    <location>
        <position position="65"/>
    </location>
    <ligand>
        <name>Mn(2+)</name>
        <dbReference type="ChEBI" id="CHEBI:29035"/>
        <label>1</label>
    </ligand>
</feature>
<feature type="binding site" evidence="3">
    <location>
        <position position="60"/>
    </location>
    <ligand>
        <name>Ca(2+)</name>
        <dbReference type="ChEBI" id="CHEBI:29108"/>
    </ligand>
</feature>
<name>A0A845QRR2_9CLOT</name>
<evidence type="ECO:0000256" key="3">
    <source>
        <dbReference type="PIRSR" id="PIRSR607760-2"/>
    </source>
</evidence>
<evidence type="ECO:0000313" key="5">
    <source>
        <dbReference type="Proteomes" id="UP000467132"/>
    </source>
</evidence>
<dbReference type="CDD" id="cd01051">
    <property type="entry name" value="Mn_catalase"/>
    <property type="match status" value="1"/>
</dbReference>
<dbReference type="AlphaFoldDB" id="A0A845QRR2"/>
<keyword evidence="2" id="KW-0464">Manganese</keyword>
<comment type="caution">
    <text evidence="4">The sequence shown here is derived from an EMBL/GenBank/DDBJ whole genome shotgun (WGS) entry which is preliminary data.</text>
</comment>
<dbReference type="OrthoDB" id="9800585at2"/>
<dbReference type="InterPro" id="IPR007760">
    <property type="entry name" value="Mn_catalase"/>
</dbReference>
<evidence type="ECO:0000313" key="4">
    <source>
        <dbReference type="EMBL" id="NBI05487.1"/>
    </source>
</evidence>
<dbReference type="SUPFAM" id="SSF47240">
    <property type="entry name" value="Ferritin-like"/>
    <property type="match status" value="1"/>
</dbReference>
<feature type="binding site" evidence="2">
    <location>
        <position position="169"/>
    </location>
    <ligand>
        <name>Mn(2+)</name>
        <dbReference type="ChEBI" id="CHEBI:29035"/>
        <label>1</label>
    </ligand>
</feature>
<evidence type="ECO:0000256" key="2">
    <source>
        <dbReference type="PIRSR" id="PIRSR607760-1"/>
    </source>
</evidence>
<feature type="binding site" evidence="2">
    <location>
        <position position="136"/>
    </location>
    <ligand>
        <name>Mn(2+)</name>
        <dbReference type="ChEBI" id="CHEBI:29035"/>
        <label>1</label>
    </ligand>
</feature>
<feature type="binding site" evidence="2">
    <location>
        <position position="68"/>
    </location>
    <ligand>
        <name>Mn(2+)</name>
        <dbReference type="ChEBI" id="CHEBI:29035"/>
        <label>1</label>
    </ligand>
</feature>
<reference evidence="4 5" key="1">
    <citation type="submission" date="2018-08" db="EMBL/GenBank/DDBJ databases">
        <title>Murine metabolic-syndrome-specific gut microbial biobank.</title>
        <authorList>
            <person name="Liu C."/>
        </authorList>
    </citation>
    <scope>NUCLEOTIDE SEQUENCE [LARGE SCALE GENOMIC DNA]</scope>
    <source>
        <strain evidence="4 5">583</strain>
    </source>
</reference>
<accession>A0A845QRR2</accession>
<dbReference type="GO" id="GO:0046872">
    <property type="term" value="F:metal ion binding"/>
    <property type="evidence" value="ECO:0007669"/>
    <property type="project" value="UniProtKB-KW"/>
</dbReference>
<keyword evidence="3" id="KW-0106">Calcium</keyword>
<sequence length="190" mass="21642">MWIYEKKIQYPVRVDSCNPALAAMILEQFGGADGELSAGVRYLTQRWTMPTNQAKGILTDIGTEELAHWEIIGTIVYKLVKDAPIEKIKGTPFEAHYANHGKSPFPHNAAGVPWTATFLNSKDDPIADLHDDMAAEEKARATYEHLINLSDDPGVRDTLRFLREREVVHFQRFGETLRIVEDHKNSKKYY</sequence>
<proteinExistence type="inferred from homology"/>
<dbReference type="InterPro" id="IPR012347">
    <property type="entry name" value="Ferritin-like"/>
</dbReference>
<keyword evidence="2" id="KW-0479">Metal-binding</keyword>
<dbReference type="RefSeq" id="WP_130807820.1">
    <property type="nucleotide sequence ID" value="NZ_LR130786.1"/>
</dbReference>
<protein>
    <submittedName>
        <fullName evidence="4">Manganese catalase family protein</fullName>
    </submittedName>
</protein>
<organism evidence="4 5">
    <name type="scientific">Senegalia massiliensis</name>
    <dbReference type="NCBI Taxonomy" id="1720316"/>
    <lineage>
        <taxon>Bacteria</taxon>
        <taxon>Bacillati</taxon>
        <taxon>Bacillota</taxon>
        <taxon>Clostridia</taxon>
        <taxon>Eubacteriales</taxon>
        <taxon>Clostridiaceae</taxon>
        <taxon>Senegalia</taxon>
    </lineage>
</organism>